<dbReference type="PANTHER" id="PTHR47506:SF1">
    <property type="entry name" value="HTH-TYPE TRANSCRIPTIONAL REGULATOR YJDC"/>
    <property type="match status" value="1"/>
</dbReference>
<keyword evidence="6" id="KW-1185">Reference proteome</keyword>
<dbReference type="Gene3D" id="1.10.357.10">
    <property type="entry name" value="Tetracycline Repressor, domain 2"/>
    <property type="match status" value="1"/>
</dbReference>
<evidence type="ECO:0000256" key="1">
    <source>
        <dbReference type="ARBA" id="ARBA00023015"/>
    </source>
</evidence>
<dbReference type="KEGG" id="ssub:CP968_24585"/>
<reference evidence="5 6" key="2">
    <citation type="submission" date="2017-09" db="EMBL/GenBank/DDBJ databases">
        <authorList>
            <person name="Lee N."/>
            <person name="Cho B.-K."/>
        </authorList>
    </citation>
    <scope>NUCLEOTIDE SEQUENCE [LARGE SCALE GENOMIC DNA]</scope>
    <source>
        <strain evidence="5 6">ATCC 27467</strain>
    </source>
</reference>
<sequence>MLRDNATAYADPATPTGCMIVLAAPVCVPEASPVAEALARMRAGVRETIRARVVRGFEEGGVRADADAAAIAAFYGTVLNGLSVQSRDGAPAAELHSAVDGALASWGTLATPRTPVPTPPA</sequence>
<dbReference type="EMBL" id="BMVX01000009">
    <property type="protein sequence ID" value="GGZ66140.1"/>
    <property type="molecule type" value="Genomic_DNA"/>
</dbReference>
<evidence type="ECO:0000313" key="4">
    <source>
        <dbReference type="EMBL" id="GGZ66140.1"/>
    </source>
</evidence>
<organism evidence="5 6">
    <name type="scientific">Streptomyces subrutilus</name>
    <dbReference type="NCBI Taxonomy" id="36818"/>
    <lineage>
        <taxon>Bacteria</taxon>
        <taxon>Bacillati</taxon>
        <taxon>Actinomycetota</taxon>
        <taxon>Actinomycetes</taxon>
        <taxon>Kitasatosporales</taxon>
        <taxon>Streptomycetaceae</taxon>
        <taxon>Streptomyces</taxon>
    </lineage>
</organism>
<dbReference type="SUPFAM" id="SSF48498">
    <property type="entry name" value="Tetracyclin repressor-like, C-terminal domain"/>
    <property type="match status" value="1"/>
</dbReference>
<dbReference type="EMBL" id="CP023701">
    <property type="protein sequence ID" value="QEU81043.1"/>
    <property type="molecule type" value="Genomic_DNA"/>
</dbReference>
<keyword evidence="2" id="KW-0804">Transcription</keyword>
<dbReference type="InterPro" id="IPR036271">
    <property type="entry name" value="Tet_transcr_reg_TetR-rel_C_sf"/>
</dbReference>
<evidence type="ECO:0000256" key="2">
    <source>
        <dbReference type="ARBA" id="ARBA00023163"/>
    </source>
</evidence>
<dbReference type="Proteomes" id="UP000634660">
    <property type="component" value="Unassembled WGS sequence"/>
</dbReference>
<dbReference type="Pfam" id="PF16925">
    <property type="entry name" value="TetR_C_13"/>
    <property type="match status" value="1"/>
</dbReference>
<feature type="domain" description="Tetracyclin repressor-like C-terminal" evidence="3">
    <location>
        <begin position="6"/>
        <end position="87"/>
    </location>
</feature>
<protein>
    <recommendedName>
        <fullName evidence="3">Tetracyclin repressor-like C-terminal domain-containing protein</fullName>
    </recommendedName>
</protein>
<accession>A0A5P2UPL7</accession>
<dbReference type="Proteomes" id="UP000326831">
    <property type="component" value="Chromosome"/>
</dbReference>
<dbReference type="OrthoDB" id="9805134at2"/>
<reference evidence="4" key="1">
    <citation type="journal article" date="2014" name="Int. J. Syst. Evol. Microbiol.">
        <title>Complete genome sequence of Corynebacterium casei LMG S-19264T (=DSM 44701T), isolated from a smear-ripened cheese.</title>
        <authorList>
            <consortium name="US DOE Joint Genome Institute (JGI-PGF)"/>
            <person name="Walter F."/>
            <person name="Albersmeier A."/>
            <person name="Kalinowski J."/>
            <person name="Ruckert C."/>
        </authorList>
    </citation>
    <scope>NUCLEOTIDE SEQUENCE</scope>
    <source>
        <strain evidence="4">JCM 4834</strain>
    </source>
</reference>
<name>A0A5P2UPL7_9ACTN</name>
<keyword evidence="1" id="KW-0805">Transcription regulation</keyword>
<dbReference type="InterPro" id="IPR011075">
    <property type="entry name" value="TetR_C"/>
</dbReference>
<evidence type="ECO:0000259" key="3">
    <source>
        <dbReference type="Pfam" id="PF16925"/>
    </source>
</evidence>
<dbReference type="PANTHER" id="PTHR47506">
    <property type="entry name" value="TRANSCRIPTIONAL REGULATORY PROTEIN"/>
    <property type="match status" value="1"/>
</dbReference>
<dbReference type="RefSeq" id="WP_150520052.1">
    <property type="nucleotide sequence ID" value="NZ_BMVX01000009.1"/>
</dbReference>
<reference evidence="4" key="3">
    <citation type="submission" date="2020-09" db="EMBL/GenBank/DDBJ databases">
        <authorList>
            <person name="Sun Q."/>
            <person name="Ohkuma M."/>
        </authorList>
    </citation>
    <scope>NUCLEOTIDE SEQUENCE</scope>
    <source>
        <strain evidence="4">JCM 4834</strain>
    </source>
</reference>
<dbReference type="AlphaFoldDB" id="A0A5P2UPL7"/>
<evidence type="ECO:0000313" key="6">
    <source>
        <dbReference type="Proteomes" id="UP000326831"/>
    </source>
</evidence>
<gene>
    <name evidence="5" type="ORF">CP968_24585</name>
    <name evidence="4" type="ORF">GCM10010371_27350</name>
</gene>
<evidence type="ECO:0000313" key="5">
    <source>
        <dbReference type="EMBL" id="QEU81043.1"/>
    </source>
</evidence>
<proteinExistence type="predicted"/>